<proteinExistence type="predicted"/>
<dbReference type="Pfam" id="PF02558">
    <property type="entry name" value="ApbA"/>
    <property type="match status" value="1"/>
</dbReference>
<feature type="domain" description="Ketopantoate reductase N-terminal" evidence="2">
    <location>
        <begin position="15"/>
        <end position="104"/>
    </location>
</feature>
<evidence type="ECO:0000313" key="4">
    <source>
        <dbReference type="EMBL" id="KAL0636035.1"/>
    </source>
</evidence>
<feature type="compositionally biased region" description="Low complexity" evidence="1">
    <location>
        <begin position="708"/>
        <end position="733"/>
    </location>
</feature>
<feature type="region of interest" description="Disordered" evidence="1">
    <location>
        <begin position="567"/>
        <end position="743"/>
    </location>
</feature>
<dbReference type="Pfam" id="PF08546">
    <property type="entry name" value="ApbA_C"/>
    <property type="match status" value="1"/>
</dbReference>
<dbReference type="PANTHER" id="PTHR21708:SF25">
    <property type="entry name" value="PROTEIN PAM1-RELATED"/>
    <property type="match status" value="1"/>
</dbReference>
<feature type="region of interest" description="Disordered" evidence="1">
    <location>
        <begin position="386"/>
        <end position="405"/>
    </location>
</feature>
<organism evidence="4 5">
    <name type="scientific">Discina gigas</name>
    <dbReference type="NCBI Taxonomy" id="1032678"/>
    <lineage>
        <taxon>Eukaryota</taxon>
        <taxon>Fungi</taxon>
        <taxon>Dikarya</taxon>
        <taxon>Ascomycota</taxon>
        <taxon>Pezizomycotina</taxon>
        <taxon>Pezizomycetes</taxon>
        <taxon>Pezizales</taxon>
        <taxon>Discinaceae</taxon>
        <taxon>Discina</taxon>
    </lineage>
</organism>
<accession>A0ABR3GJD8</accession>
<evidence type="ECO:0008006" key="6">
    <source>
        <dbReference type="Google" id="ProtNLM"/>
    </source>
</evidence>
<dbReference type="InterPro" id="IPR008927">
    <property type="entry name" value="6-PGluconate_DH-like_C_sf"/>
</dbReference>
<reference evidence="4 5" key="1">
    <citation type="submission" date="2024-02" db="EMBL/GenBank/DDBJ databases">
        <title>Discinaceae phylogenomics.</title>
        <authorList>
            <person name="Dirks A.C."/>
            <person name="James T.Y."/>
        </authorList>
    </citation>
    <scope>NUCLEOTIDE SEQUENCE [LARGE SCALE GENOMIC DNA]</scope>
    <source>
        <strain evidence="4 5">ACD0624</strain>
    </source>
</reference>
<feature type="region of interest" description="Disordered" evidence="1">
    <location>
        <begin position="273"/>
        <end position="364"/>
    </location>
</feature>
<dbReference type="Gene3D" id="1.10.1040.10">
    <property type="entry name" value="N-(1-d-carboxylethyl)-l-norvaline Dehydrogenase, domain 2"/>
    <property type="match status" value="1"/>
</dbReference>
<feature type="compositionally biased region" description="Low complexity" evidence="1">
    <location>
        <begin position="337"/>
        <end position="351"/>
    </location>
</feature>
<dbReference type="EMBL" id="JBBBZM010000057">
    <property type="protein sequence ID" value="KAL0636035.1"/>
    <property type="molecule type" value="Genomic_DNA"/>
</dbReference>
<dbReference type="InterPro" id="IPR013328">
    <property type="entry name" value="6PGD_dom2"/>
</dbReference>
<gene>
    <name evidence="4" type="ORF">Q9L58_004941</name>
</gene>
<evidence type="ECO:0000259" key="3">
    <source>
        <dbReference type="Pfam" id="PF08546"/>
    </source>
</evidence>
<feature type="compositionally biased region" description="Polar residues" evidence="1">
    <location>
        <begin position="607"/>
        <end position="620"/>
    </location>
</feature>
<feature type="compositionally biased region" description="Polar residues" evidence="1">
    <location>
        <begin position="680"/>
        <end position="696"/>
    </location>
</feature>
<feature type="compositionally biased region" description="Basic and acidic residues" evidence="1">
    <location>
        <begin position="734"/>
        <end position="743"/>
    </location>
</feature>
<name>A0ABR3GJD8_9PEZI</name>
<feature type="region of interest" description="Disordered" evidence="1">
    <location>
        <begin position="427"/>
        <end position="460"/>
    </location>
</feature>
<feature type="compositionally biased region" description="Polar residues" evidence="1">
    <location>
        <begin position="291"/>
        <end position="300"/>
    </location>
</feature>
<sequence>MIAAVVRAPEEAAGIPGGFDYVLLCVKALPDLYDVAAIIDSVVTPQHTCIVVNTTYSLGIESYLESRFPTNIVLSLVNGAIINQSGPSEFEHIGTSEVWVGSTNQNAGIPMSLQLDMAEALALTLASGNVECHVSENIRQQQWDKMIGPIAFQPLSVLLDTPVHPALMEKPGAKKLISDLIDELIDIAKAQLCTFPADFKQKTIDEQLQSGPQSMMYQDFLARRPLEIENYLGSPIKFAQAVGVKANHCQALYTILHHINVVNQTKQPVSPAVSIGGLAPTRQMQGPPPRQSMNGMNGQQRRPPPRLGIESPMGGPQMGPPMNGRRGPPSQQHNLHPNGYPRRPPNGNGRYSPQPPSGSVSRKNSFENDLEEFGHLALYDELADSEELPHQQQEVPGPGRNRAASAGEIALREREFQLRQRELALREQELNMRHNGATHGGKQGRRKSRSRSVYDDDDDDDIYVEAPPPVPTIDPDNFDMMSVTSRRTRRLPSAGNLRAADIDQAAIPPNRTRHSVGGQQRPSPRSRVTARLMNDVPGLNDPLTDNPLMAYSSNRYGSVDRKMLSDSSRANSLTAQRIDDVTGMSVRGGGGGGAYPPHPGQMPLPNNRRTSTSPGDTRQNGYGPRSGYPADQRNYRGASGQHPNGHMSNGHFPNGHPPGGQIPNGQLRQPTPRYPEGQGLPQQVGQISDGVSQTNLLKGPPSNRDRSTTGSASASADSSGASGETSAASSSSSLERRMVSAVR</sequence>
<evidence type="ECO:0000256" key="1">
    <source>
        <dbReference type="SAM" id="MobiDB-lite"/>
    </source>
</evidence>
<evidence type="ECO:0000313" key="5">
    <source>
        <dbReference type="Proteomes" id="UP001447188"/>
    </source>
</evidence>
<keyword evidence="5" id="KW-1185">Reference proteome</keyword>
<feature type="compositionally biased region" description="Low complexity" evidence="1">
    <location>
        <begin position="312"/>
        <end position="329"/>
    </location>
</feature>
<dbReference type="InterPro" id="IPR013332">
    <property type="entry name" value="KPR_N"/>
</dbReference>
<dbReference type="PANTHER" id="PTHR21708">
    <property type="entry name" value="PROBABLE 2-DEHYDROPANTOATE 2-REDUCTASE"/>
    <property type="match status" value="1"/>
</dbReference>
<dbReference type="Proteomes" id="UP001447188">
    <property type="component" value="Unassembled WGS sequence"/>
</dbReference>
<dbReference type="SUPFAM" id="SSF48179">
    <property type="entry name" value="6-phosphogluconate dehydrogenase C-terminal domain-like"/>
    <property type="match status" value="1"/>
</dbReference>
<comment type="caution">
    <text evidence="4">The sequence shown here is derived from an EMBL/GenBank/DDBJ whole genome shotgun (WGS) entry which is preliminary data.</text>
</comment>
<feature type="domain" description="Ketopantoate reductase C-terminal" evidence="3">
    <location>
        <begin position="137"/>
        <end position="259"/>
    </location>
</feature>
<dbReference type="InterPro" id="IPR013752">
    <property type="entry name" value="KPA_reductase"/>
</dbReference>
<dbReference type="Gene3D" id="3.40.50.720">
    <property type="entry name" value="NAD(P)-binding Rossmann-like Domain"/>
    <property type="match status" value="1"/>
</dbReference>
<evidence type="ECO:0000259" key="2">
    <source>
        <dbReference type="Pfam" id="PF02558"/>
    </source>
</evidence>
<protein>
    <recommendedName>
        <fullName evidence="6">2-dehydropantoate 2-reductase</fullName>
    </recommendedName>
</protein>
<dbReference type="InterPro" id="IPR051402">
    <property type="entry name" value="KPR-Related"/>
</dbReference>